<dbReference type="GO" id="GO:0008806">
    <property type="term" value="F:carboxymethylenebutenolidase activity"/>
    <property type="evidence" value="ECO:0007669"/>
    <property type="project" value="UniProtKB-EC"/>
</dbReference>
<evidence type="ECO:0000313" key="2">
    <source>
        <dbReference type="EMBL" id="KCZ72700.1"/>
    </source>
</evidence>
<dbReference type="Proteomes" id="UP000027153">
    <property type="component" value="Unassembled WGS sequence"/>
</dbReference>
<evidence type="ECO:0000259" key="1">
    <source>
        <dbReference type="Pfam" id="PF01738"/>
    </source>
</evidence>
<keyword evidence="2" id="KW-0378">Hydrolase</keyword>
<accession>A0A062VBL3</accession>
<dbReference type="Pfam" id="PF01738">
    <property type="entry name" value="DLH"/>
    <property type="match status" value="2"/>
</dbReference>
<protein>
    <submittedName>
        <fullName evidence="2">Dienelactone hydrolase-like enzyme</fullName>
        <ecNumber evidence="2">3.1.1.45</ecNumber>
    </submittedName>
</protein>
<keyword evidence="3" id="KW-1185">Reference proteome</keyword>
<dbReference type="RefSeq" id="WP_048089659.1">
    <property type="nucleotide sequence ID" value="NZ_JMIY01000002.1"/>
</dbReference>
<dbReference type="EC" id="3.1.1.45" evidence="2"/>
<dbReference type="SUPFAM" id="SSF53474">
    <property type="entry name" value="alpha/beta-Hydrolases"/>
    <property type="match status" value="1"/>
</dbReference>
<reference evidence="2 3" key="1">
    <citation type="journal article" date="2013" name="Nature">
        <title>Anaerobic oxidation of methane coupled to nitrate reduction in a novel archaeal lineage.</title>
        <authorList>
            <person name="Haroon M.F."/>
            <person name="Hu S."/>
            <person name="Shi Y."/>
            <person name="Imelfort M."/>
            <person name="Keller J."/>
            <person name="Hugenholtz P."/>
            <person name="Yuan Z."/>
            <person name="Tyson G.W."/>
        </authorList>
    </citation>
    <scope>NUCLEOTIDE SEQUENCE [LARGE SCALE GENOMIC DNA]</scope>
    <source>
        <strain evidence="2 3">ANME-2d</strain>
    </source>
</reference>
<dbReference type="PANTHER" id="PTHR46623:SF6">
    <property type="entry name" value="ALPHA_BETA-HYDROLASES SUPERFAMILY PROTEIN"/>
    <property type="match status" value="1"/>
</dbReference>
<proteinExistence type="predicted"/>
<dbReference type="PANTHER" id="PTHR46623">
    <property type="entry name" value="CARBOXYMETHYLENEBUTENOLIDASE-RELATED"/>
    <property type="match status" value="1"/>
</dbReference>
<dbReference type="OrthoDB" id="33195at2157"/>
<evidence type="ECO:0000313" key="3">
    <source>
        <dbReference type="Proteomes" id="UP000027153"/>
    </source>
</evidence>
<dbReference type="InterPro" id="IPR029058">
    <property type="entry name" value="AB_hydrolase_fold"/>
</dbReference>
<feature type="domain" description="Dienelactone hydrolase" evidence="1">
    <location>
        <begin position="49"/>
        <end position="100"/>
    </location>
</feature>
<dbReference type="InterPro" id="IPR002925">
    <property type="entry name" value="Dienelactn_hydro"/>
</dbReference>
<dbReference type="PROSITE" id="PS51257">
    <property type="entry name" value="PROKAR_LIPOPROTEIN"/>
    <property type="match status" value="1"/>
</dbReference>
<dbReference type="InterPro" id="IPR051049">
    <property type="entry name" value="Dienelactone_hydrolase-like"/>
</dbReference>
<gene>
    <name evidence="2" type="ORF">ANME2D_01131</name>
</gene>
<feature type="domain" description="Dienelactone hydrolase" evidence="1">
    <location>
        <begin position="104"/>
        <end position="250"/>
    </location>
</feature>
<name>A0A062VBL3_9EURY</name>
<comment type="caution">
    <text evidence="2">The sequence shown here is derived from an EMBL/GenBank/DDBJ whole genome shotgun (WGS) entry which is preliminary data.</text>
</comment>
<dbReference type="Gene3D" id="3.40.50.1820">
    <property type="entry name" value="alpha/beta hydrolase"/>
    <property type="match status" value="1"/>
</dbReference>
<dbReference type="AlphaFoldDB" id="A0A062VBL3"/>
<dbReference type="EMBL" id="JMIY01000002">
    <property type="protein sequence ID" value="KCZ72700.1"/>
    <property type="molecule type" value="Genomic_DNA"/>
</dbReference>
<sequence length="254" mass="28100">MKILIFGSLIIALVVISGCVETVDRDTDEGYQVSGTTVEIESGNMTYPAYLAAPSGEGKNPAVVLLHSINGFEPGYRNLTDKLAGEGYVVLSPQWQTFEQRPGDDTVEQLLRDSQAYLRTRPDVNGNIGLTGFCIGGRYTMLFLPQIDEFKSGVAWYGFPYSGGPANQSMPADMIEQLKAPLLMIHGTHDQASPIADIYRYATALNASDRYFELKVYQGQPHGFMIENGELSESLVARDAYREMVAFFDRTLKE</sequence>
<organism evidence="2 3">
    <name type="scientific">Candidatus Methanoperedens nitratireducens</name>
    <dbReference type="NCBI Taxonomy" id="1392998"/>
    <lineage>
        <taxon>Archaea</taxon>
        <taxon>Methanobacteriati</taxon>
        <taxon>Methanobacteriota</taxon>
        <taxon>Stenosarchaea group</taxon>
        <taxon>Methanomicrobia</taxon>
        <taxon>Methanosarcinales</taxon>
        <taxon>ANME-2 cluster</taxon>
        <taxon>Candidatus Methanoperedentaceae</taxon>
        <taxon>Candidatus Methanoperedens</taxon>
    </lineage>
</organism>